<feature type="transmembrane region" description="Helical" evidence="3">
    <location>
        <begin position="79"/>
        <end position="101"/>
    </location>
</feature>
<comment type="caution">
    <text evidence="4">The sequence shown here is derived from an EMBL/GenBank/DDBJ whole genome shotgun (WGS) entry which is preliminary data.</text>
</comment>
<accession>A0AAN9DN47</accession>
<evidence type="ECO:0000313" key="4">
    <source>
        <dbReference type="EMBL" id="KAK7177189.1"/>
    </source>
</evidence>
<comment type="similarity">
    <text evidence="1">Belongs to the apolipoprotein L family.</text>
</comment>
<evidence type="ECO:0000256" key="1">
    <source>
        <dbReference type="ARBA" id="ARBA00010090"/>
    </source>
</evidence>
<evidence type="ECO:0000256" key="2">
    <source>
        <dbReference type="SAM" id="MobiDB-lite"/>
    </source>
</evidence>
<gene>
    <name evidence="4" type="ORF">R3I93_001235</name>
</gene>
<reference evidence="4 5" key="1">
    <citation type="submission" date="2024-02" db="EMBL/GenBank/DDBJ databases">
        <title>Chromosome-level genome assembly of the Eurasian Minnow (Phoxinus phoxinus).</title>
        <authorList>
            <person name="Oriowo T.O."/>
            <person name="Martin S."/>
            <person name="Stange M."/>
            <person name="Chrysostomakis Y."/>
            <person name="Brown T."/>
            <person name="Winkler S."/>
            <person name="Kukowka S."/>
            <person name="Myers E.W."/>
            <person name="Bohne A."/>
        </authorList>
    </citation>
    <scope>NUCLEOTIDE SEQUENCE [LARGE SCALE GENOMIC DNA]</scope>
    <source>
        <strain evidence="4">ZFMK-TIS-60720</strain>
        <tissue evidence="4">Whole Organism</tissue>
    </source>
</reference>
<name>A0AAN9DN47_9TELE</name>
<dbReference type="PANTHER" id="PTHR14096:SF28">
    <property type="entry name" value="APOLIPOPROTEIN L, 1-RELATED"/>
    <property type="match status" value="1"/>
</dbReference>
<dbReference type="PANTHER" id="PTHR14096">
    <property type="entry name" value="APOLIPOPROTEIN L"/>
    <property type="match status" value="1"/>
</dbReference>
<evidence type="ECO:0000256" key="3">
    <source>
        <dbReference type="SAM" id="Phobius"/>
    </source>
</evidence>
<dbReference type="Proteomes" id="UP001364617">
    <property type="component" value="Unassembled WGS sequence"/>
</dbReference>
<evidence type="ECO:0008006" key="6">
    <source>
        <dbReference type="Google" id="ProtNLM"/>
    </source>
</evidence>
<keyword evidence="5" id="KW-1185">Reference proteome</keyword>
<feature type="transmembrane region" description="Helical" evidence="3">
    <location>
        <begin position="107"/>
        <end position="129"/>
    </location>
</feature>
<dbReference type="AlphaFoldDB" id="A0AAN9DN47"/>
<keyword evidence="3" id="KW-0472">Membrane</keyword>
<keyword evidence="3" id="KW-0812">Transmembrane</keyword>
<dbReference type="EMBL" id="JAYKXH010000001">
    <property type="protein sequence ID" value="KAK7177189.1"/>
    <property type="molecule type" value="Genomic_DNA"/>
</dbReference>
<feature type="compositionally biased region" description="Low complexity" evidence="2">
    <location>
        <begin position="13"/>
        <end position="23"/>
    </location>
</feature>
<protein>
    <recommendedName>
        <fullName evidence="6">Apolipoprotein L3</fullName>
    </recommendedName>
</protein>
<feature type="region of interest" description="Disordered" evidence="2">
    <location>
        <begin position="1"/>
        <end position="31"/>
    </location>
</feature>
<dbReference type="GO" id="GO:0042157">
    <property type="term" value="P:lipoprotein metabolic process"/>
    <property type="evidence" value="ECO:0007669"/>
    <property type="project" value="InterPro"/>
</dbReference>
<dbReference type="Gene3D" id="1.20.1170.10">
    <property type="match status" value="1"/>
</dbReference>
<dbReference type="GO" id="GO:0006869">
    <property type="term" value="P:lipid transport"/>
    <property type="evidence" value="ECO:0007669"/>
    <property type="project" value="InterPro"/>
</dbReference>
<feature type="transmembrane region" description="Helical" evidence="3">
    <location>
        <begin position="248"/>
        <end position="267"/>
    </location>
</feature>
<dbReference type="GO" id="GO:0008289">
    <property type="term" value="F:lipid binding"/>
    <property type="evidence" value="ECO:0007669"/>
    <property type="project" value="InterPro"/>
</dbReference>
<keyword evidence="3" id="KW-1133">Transmembrane helix</keyword>
<sequence length="320" mass="34143">MDRHRSDSDSSDDSCASDNSADHPPSFNRNLDDELERSIEELKSEFGRNHQTLNGQIKELDDAIDELVSMHKNTTIGSLVGSSVGAAGGVAAIAGLCLAPFTLGASLALTGAGAVAGAAGGVTAGTSNITNMVKQKTLRENIEKIINDLQTTIKPMVKLLGKIYNITEDIELLKTLNKLDIQRAARGAADVIKIARVAYVADAGKVCGEAAKEIRVYVKTVKAVRGSASAARAVRATAESAKYIRMTAALTGVLSAGFLVLDVFSIVQDSKELSEMNQPAGKRKEEISSETLRFIHQIKAAADQFKKIVKKIKDTLDIFI</sequence>
<dbReference type="GO" id="GO:0016020">
    <property type="term" value="C:membrane"/>
    <property type="evidence" value="ECO:0007669"/>
    <property type="project" value="TreeGrafter"/>
</dbReference>
<dbReference type="InterPro" id="IPR008405">
    <property type="entry name" value="ApoL"/>
</dbReference>
<evidence type="ECO:0000313" key="5">
    <source>
        <dbReference type="Proteomes" id="UP001364617"/>
    </source>
</evidence>
<dbReference type="Pfam" id="PF05461">
    <property type="entry name" value="ApoL"/>
    <property type="match status" value="1"/>
</dbReference>
<proteinExistence type="inferred from homology"/>
<organism evidence="4 5">
    <name type="scientific">Phoxinus phoxinus</name>
    <name type="common">Eurasian minnow</name>
    <dbReference type="NCBI Taxonomy" id="58324"/>
    <lineage>
        <taxon>Eukaryota</taxon>
        <taxon>Metazoa</taxon>
        <taxon>Chordata</taxon>
        <taxon>Craniata</taxon>
        <taxon>Vertebrata</taxon>
        <taxon>Euteleostomi</taxon>
        <taxon>Actinopterygii</taxon>
        <taxon>Neopterygii</taxon>
        <taxon>Teleostei</taxon>
        <taxon>Ostariophysi</taxon>
        <taxon>Cypriniformes</taxon>
        <taxon>Leuciscidae</taxon>
        <taxon>Phoxininae</taxon>
        <taxon>Phoxinus</taxon>
    </lineage>
</organism>
<dbReference type="GO" id="GO:0005576">
    <property type="term" value="C:extracellular region"/>
    <property type="evidence" value="ECO:0007669"/>
    <property type="project" value="InterPro"/>
</dbReference>